<proteinExistence type="predicted"/>
<accession>A0A508AA58</accession>
<dbReference type="Proteomes" id="UP000320431">
    <property type="component" value="Unassembled WGS sequence"/>
</dbReference>
<comment type="caution">
    <text evidence="1">The sequence shown here is derived from an EMBL/GenBank/DDBJ whole genome shotgun (WGS) entry which is preliminary data.</text>
</comment>
<reference evidence="1 2" key="1">
    <citation type="submission" date="2019-10" db="EMBL/GenBank/DDBJ databases">
        <title>Lysobacter alkalisoli sp. nov., isolated from saline-alkaline soil.</title>
        <authorList>
            <person name="Sun J.-Q."/>
        </authorList>
    </citation>
    <scope>NUCLEOTIDE SEQUENCE [LARGE SCALE GENOMIC DNA]</scope>
    <source>
        <strain evidence="1 2">KCTC 42381</strain>
    </source>
</reference>
<dbReference type="EMBL" id="VICD02000243">
    <property type="protein sequence ID" value="KAB8173325.1"/>
    <property type="molecule type" value="Genomic_DNA"/>
</dbReference>
<protein>
    <submittedName>
        <fullName evidence="1">Uncharacterized protein</fullName>
    </submittedName>
</protein>
<organism evidence="1 2">
    <name type="scientific">Marilutibacter maris</name>
    <dbReference type="NCBI Taxonomy" id="1605891"/>
    <lineage>
        <taxon>Bacteria</taxon>
        <taxon>Pseudomonadati</taxon>
        <taxon>Pseudomonadota</taxon>
        <taxon>Gammaproteobacteria</taxon>
        <taxon>Lysobacterales</taxon>
        <taxon>Lysobacteraceae</taxon>
        <taxon>Marilutibacter</taxon>
    </lineage>
</organism>
<evidence type="ECO:0000313" key="2">
    <source>
        <dbReference type="Proteomes" id="UP000320431"/>
    </source>
</evidence>
<dbReference type="AlphaFoldDB" id="A0A508AA58"/>
<evidence type="ECO:0000313" key="1">
    <source>
        <dbReference type="EMBL" id="KAB8173325.1"/>
    </source>
</evidence>
<name>A0A508AA58_9GAMM</name>
<gene>
    <name evidence="1" type="ORF">FKV24_014300</name>
</gene>
<sequence length="137" mass="14838">MEQPRVSAPRSRMRTAALRLAAILLPCLPLAACTTYDYLPPVSDAGRECAAICTHAKQVCEAGKAEAEAIARSDCQAGSDYLLSECLADAEDDDEKGACRLQARDCSVPYPPVGLDCRPDFDRCYQDCGGLVVPRRR</sequence>
<dbReference type="RefSeq" id="WP_141482865.1">
    <property type="nucleotide sequence ID" value="NZ_VICD02000243.1"/>
</dbReference>